<organism evidence="2 3">
    <name type="scientific">Microseira wollei NIES-4236</name>
    <dbReference type="NCBI Taxonomy" id="2530354"/>
    <lineage>
        <taxon>Bacteria</taxon>
        <taxon>Bacillati</taxon>
        <taxon>Cyanobacteriota</taxon>
        <taxon>Cyanophyceae</taxon>
        <taxon>Oscillatoriophycideae</taxon>
        <taxon>Aerosakkonematales</taxon>
        <taxon>Aerosakkonemataceae</taxon>
        <taxon>Microseira</taxon>
    </lineage>
</organism>
<dbReference type="EMBL" id="BLAY01000193">
    <property type="protein sequence ID" value="GET43011.1"/>
    <property type="molecule type" value="Genomic_DNA"/>
</dbReference>
<evidence type="ECO:0000256" key="1">
    <source>
        <dbReference type="SAM" id="MobiDB-lite"/>
    </source>
</evidence>
<protein>
    <submittedName>
        <fullName evidence="2">Uncharacterized protein</fullName>
    </submittedName>
</protein>
<dbReference type="AlphaFoldDB" id="A0AAV3XMU7"/>
<evidence type="ECO:0000313" key="3">
    <source>
        <dbReference type="Proteomes" id="UP001050975"/>
    </source>
</evidence>
<reference evidence="2" key="1">
    <citation type="submission" date="2019-10" db="EMBL/GenBank/DDBJ databases">
        <title>Draft genome sequece of Microseira wollei NIES-4236.</title>
        <authorList>
            <person name="Yamaguchi H."/>
            <person name="Suzuki S."/>
            <person name="Kawachi M."/>
        </authorList>
    </citation>
    <scope>NUCLEOTIDE SEQUENCE</scope>
    <source>
        <strain evidence="2">NIES-4236</strain>
    </source>
</reference>
<gene>
    <name evidence="2" type="ORF">MiSe_78310</name>
</gene>
<feature type="compositionally biased region" description="Basic and acidic residues" evidence="1">
    <location>
        <begin position="11"/>
        <end position="34"/>
    </location>
</feature>
<keyword evidence="3" id="KW-1185">Reference proteome</keyword>
<proteinExistence type="predicted"/>
<dbReference type="Proteomes" id="UP001050975">
    <property type="component" value="Unassembled WGS sequence"/>
</dbReference>
<evidence type="ECO:0000313" key="2">
    <source>
        <dbReference type="EMBL" id="GET43011.1"/>
    </source>
</evidence>
<sequence length="70" mass="7831">MVLTSTFPGARCEHDQKSATNDQRDLKNESRRLGSAEAAEQMGLTRTQLLIQVANRKITINSQEKMILGE</sequence>
<accession>A0AAV3XMU7</accession>
<comment type="caution">
    <text evidence="2">The sequence shown here is derived from an EMBL/GenBank/DDBJ whole genome shotgun (WGS) entry which is preliminary data.</text>
</comment>
<feature type="region of interest" description="Disordered" evidence="1">
    <location>
        <begin position="1"/>
        <end position="39"/>
    </location>
</feature>
<name>A0AAV3XMU7_9CYAN</name>